<protein>
    <submittedName>
        <fullName evidence="1">Uncharacterized protein</fullName>
    </submittedName>
</protein>
<gene>
    <name evidence="1" type="ORF">DCW74_04810</name>
</gene>
<evidence type="ECO:0000313" key="2">
    <source>
        <dbReference type="Proteomes" id="UP000263517"/>
    </source>
</evidence>
<organism evidence="1 2">
    <name type="scientific">Alteromonas australica</name>
    <dbReference type="NCBI Taxonomy" id="589873"/>
    <lineage>
        <taxon>Bacteria</taxon>
        <taxon>Pseudomonadati</taxon>
        <taxon>Pseudomonadota</taxon>
        <taxon>Gammaproteobacteria</taxon>
        <taxon>Alteromonadales</taxon>
        <taxon>Alteromonadaceae</taxon>
        <taxon>Alteromonas/Salinimonas group</taxon>
        <taxon>Alteromonas</taxon>
    </lineage>
</organism>
<name>A0A350P175_9ALTE</name>
<accession>A0A350P175</accession>
<dbReference type="AlphaFoldDB" id="A0A350P175"/>
<sequence length="106" mass="12756">MTQTTVRVFKDDGCPFWDSIHKEIHLIQSLADLISWSRYYMKDDLFDYVAIYQDDQLIGGWQQETDWEYDGEIGHYCVGLSYSRIKPKSWDWDQLFKHTHRIAFNV</sequence>
<dbReference type="EMBL" id="DNAN01000166">
    <property type="protein sequence ID" value="HAW75042.1"/>
    <property type="molecule type" value="Genomic_DNA"/>
</dbReference>
<evidence type="ECO:0000313" key="1">
    <source>
        <dbReference type="EMBL" id="HAW75042.1"/>
    </source>
</evidence>
<reference evidence="1 2" key="1">
    <citation type="journal article" date="2018" name="Nat. Biotechnol.">
        <title>A standardized bacterial taxonomy based on genome phylogeny substantially revises the tree of life.</title>
        <authorList>
            <person name="Parks D.H."/>
            <person name="Chuvochina M."/>
            <person name="Waite D.W."/>
            <person name="Rinke C."/>
            <person name="Skarshewski A."/>
            <person name="Chaumeil P.A."/>
            <person name="Hugenholtz P."/>
        </authorList>
    </citation>
    <scope>NUCLEOTIDE SEQUENCE [LARGE SCALE GENOMIC DNA]</scope>
    <source>
        <strain evidence="1">UBA11978</strain>
    </source>
</reference>
<comment type="caution">
    <text evidence="1">The sequence shown here is derived from an EMBL/GenBank/DDBJ whole genome shotgun (WGS) entry which is preliminary data.</text>
</comment>
<proteinExistence type="predicted"/>
<dbReference type="Proteomes" id="UP000263517">
    <property type="component" value="Unassembled WGS sequence"/>
</dbReference>